<feature type="signal peptide" evidence="2">
    <location>
        <begin position="1"/>
        <end position="24"/>
    </location>
</feature>
<dbReference type="EC" id="3.4.24.-" evidence="5"/>
<organism evidence="5 6">
    <name type="scientific">Longispora fulva</name>
    <dbReference type="NCBI Taxonomy" id="619741"/>
    <lineage>
        <taxon>Bacteria</taxon>
        <taxon>Bacillati</taxon>
        <taxon>Actinomycetota</taxon>
        <taxon>Actinomycetes</taxon>
        <taxon>Micromonosporales</taxon>
        <taxon>Micromonosporaceae</taxon>
        <taxon>Longispora</taxon>
    </lineage>
</organism>
<gene>
    <name evidence="5" type="ORF">IW245_005522</name>
</gene>
<proteinExistence type="predicted"/>
<keyword evidence="6" id="KW-1185">Reference proteome</keyword>
<feature type="chain" id="PRO_5035221024" evidence="2">
    <location>
        <begin position="25"/>
        <end position="761"/>
    </location>
</feature>
<dbReference type="AlphaFoldDB" id="A0A8J7GM29"/>
<dbReference type="GO" id="GO:0008233">
    <property type="term" value="F:peptidase activity"/>
    <property type="evidence" value="ECO:0007669"/>
    <property type="project" value="InterPro"/>
</dbReference>
<dbReference type="InterPro" id="IPR048665">
    <property type="entry name" value="InhA-like_VEG"/>
</dbReference>
<evidence type="ECO:0000256" key="1">
    <source>
        <dbReference type="SAM" id="MobiDB-lite"/>
    </source>
</evidence>
<keyword evidence="2" id="KW-0732">Signal</keyword>
<reference evidence="5" key="1">
    <citation type="submission" date="2020-11" db="EMBL/GenBank/DDBJ databases">
        <title>Sequencing the genomes of 1000 actinobacteria strains.</title>
        <authorList>
            <person name="Klenk H.-P."/>
        </authorList>
    </citation>
    <scope>NUCLEOTIDE SEQUENCE</scope>
    <source>
        <strain evidence="5">DSM 45356</strain>
    </source>
</reference>
<dbReference type="Proteomes" id="UP000622552">
    <property type="component" value="Unassembled WGS sequence"/>
</dbReference>
<dbReference type="Pfam" id="PF05547">
    <property type="entry name" value="Peptidase_M6"/>
    <property type="match status" value="1"/>
</dbReference>
<name>A0A8J7GM29_9ACTN</name>
<feature type="compositionally biased region" description="Low complexity" evidence="1">
    <location>
        <begin position="28"/>
        <end position="40"/>
    </location>
</feature>
<keyword evidence="5" id="KW-0378">Hydrolase</keyword>
<comment type="caution">
    <text evidence="5">The sequence shown here is derived from an EMBL/GenBank/DDBJ whole genome shotgun (WGS) entry which is preliminary data.</text>
</comment>
<dbReference type="Pfam" id="PF20773">
    <property type="entry name" value="InhA-like_MAM"/>
    <property type="match status" value="1"/>
</dbReference>
<evidence type="ECO:0000313" key="5">
    <source>
        <dbReference type="EMBL" id="MBG6139328.1"/>
    </source>
</evidence>
<dbReference type="PANTHER" id="PTHR41775:SF1">
    <property type="entry name" value="PEPTIDASE M6-LIKE DOMAIN-CONTAINING PROTEIN"/>
    <property type="match status" value="1"/>
</dbReference>
<dbReference type="EMBL" id="JADOUF010000001">
    <property type="protein sequence ID" value="MBG6139328.1"/>
    <property type="molecule type" value="Genomic_DNA"/>
</dbReference>
<feature type="region of interest" description="Disordered" evidence="1">
    <location>
        <begin position="28"/>
        <end position="49"/>
    </location>
</feature>
<accession>A0A8J7GM29</accession>
<protein>
    <submittedName>
        <fullName evidence="5">Immune inhibitor A</fullName>
        <ecNumber evidence="5">3.4.24.-</ecNumber>
    </submittedName>
</protein>
<dbReference type="RefSeq" id="WP_197005997.1">
    <property type="nucleotide sequence ID" value="NZ_BONS01000012.1"/>
</dbReference>
<evidence type="ECO:0000256" key="2">
    <source>
        <dbReference type="SAM" id="SignalP"/>
    </source>
</evidence>
<dbReference type="Gene3D" id="2.60.120.260">
    <property type="entry name" value="Galactose-binding domain-like"/>
    <property type="match status" value="1"/>
</dbReference>
<evidence type="ECO:0000259" key="3">
    <source>
        <dbReference type="Pfam" id="PF05547"/>
    </source>
</evidence>
<dbReference type="InterPro" id="IPR012300">
    <property type="entry name" value="Pept_M6_InhA"/>
</dbReference>
<sequence>MRRRTRVLVAGVASGLLMAGMAAAAVQAHPGGPAAQPPASDEQRTSRPDEMLTAGMAKERAQKLEALNAIVKDPTKLVKRGESSGVQLPNGKWVQWGTPKTAHIFTLLAEFGDATPDGGAPGPAHNLIPEPDRTKDNSTLWNKDSSQAYFQNTLFSKSGGDSMSDFYLRQSSGRYTVTGEVTPWVKLPANATRYGKNDHTDAVRYGALVKDTVDAWYAQQKAAGRTDAQIKTYLQQFDQWDRNDFDGDGNFDEPDGYLDHVQIIHAGEGEEAGGGAQGDDAIWSHSWSAFGSDAGATGPAGNLQGGVQFGNTGIWAGRYTTEPENGGLGVFCHEYGHDIGLPDYYDTDGGDNGTGFWTLMSGGSWLNHGKQDIGSTPGYMGPNEKLFLGWLDYDVVDTTKKTSVNVLGAAAGGNLFGLKQATMVKLPTQHLTKEYTKPFGGSGEWWSGSDDNLQTSLSRDIDLTGATSASVSAKAWYATEEGYDYAKGQVSVDGGTTWIDAGAKLEGNSNGWVDLNFDLSAYAGKKIKFQFYNYTDGGLHFDGLFVDNISVTKNGAVVFSDDAESTDAGWTAKGFTRFDGTIHYDREHFYLVENRQYVGYDKTLKTGPYNFGWGDTKPDWVERFAFNPGIVVWYVNGAYGDNNTSAHPGFGQSLPVDARPGLISFPAPLKPLSNGKAGFDGAFSRRGVPAVTFHKNGNAVTLPARPGVAVFDDTDVNKYWSNTSVRDSWNSTKVSGTGVRIEILLDGNGDLVPAIIKVTRK</sequence>
<evidence type="ECO:0000259" key="4">
    <source>
        <dbReference type="Pfam" id="PF20774"/>
    </source>
</evidence>
<feature type="domain" description="Peptidase M6-like" evidence="3">
    <location>
        <begin position="94"/>
        <end position="388"/>
    </location>
</feature>
<dbReference type="PIRSF" id="PIRSF007519">
    <property type="entry name" value="Protease_InhA"/>
    <property type="match status" value="1"/>
</dbReference>
<dbReference type="GO" id="GO:0006508">
    <property type="term" value="P:proteolysis"/>
    <property type="evidence" value="ECO:0007669"/>
    <property type="project" value="InterPro"/>
</dbReference>
<dbReference type="NCBIfam" id="TIGR03296">
    <property type="entry name" value="M6dom_TIGR03296"/>
    <property type="match status" value="1"/>
</dbReference>
<dbReference type="InterPro" id="IPR008757">
    <property type="entry name" value="Peptidase_M6-like_domain"/>
</dbReference>
<evidence type="ECO:0000313" key="6">
    <source>
        <dbReference type="Proteomes" id="UP000622552"/>
    </source>
</evidence>
<dbReference type="Pfam" id="PF20774">
    <property type="entry name" value="InhA-like_VEG"/>
    <property type="match status" value="1"/>
</dbReference>
<dbReference type="PANTHER" id="PTHR41775">
    <property type="entry name" value="SECRETED PROTEIN-RELATED"/>
    <property type="match status" value="1"/>
</dbReference>
<feature type="domain" description="Immune inhibitor A-like metallopeptidase VEG" evidence="4">
    <location>
        <begin position="586"/>
        <end position="746"/>
    </location>
</feature>
<dbReference type="SUPFAM" id="SSF55486">
    <property type="entry name" value="Metalloproteases ('zincins'), catalytic domain"/>
    <property type="match status" value="1"/>
</dbReference>